<gene>
    <name evidence="3" type="ORF">ACGFZB_28650</name>
</gene>
<feature type="region of interest" description="Disordered" evidence="1">
    <location>
        <begin position="1"/>
        <end position="23"/>
    </location>
</feature>
<dbReference type="EMBL" id="JBICYV010000015">
    <property type="protein sequence ID" value="MFG3014319.1"/>
    <property type="molecule type" value="Genomic_DNA"/>
</dbReference>
<comment type="caution">
    <text evidence="3">The sequence shown here is derived from an EMBL/GenBank/DDBJ whole genome shotgun (WGS) entry which is preliminary data.</text>
</comment>
<protein>
    <recommendedName>
        <fullName evidence="5">Integral membrane protein</fullName>
    </recommendedName>
</protein>
<evidence type="ECO:0008006" key="5">
    <source>
        <dbReference type="Google" id="ProtNLM"/>
    </source>
</evidence>
<evidence type="ECO:0000256" key="1">
    <source>
        <dbReference type="SAM" id="MobiDB-lite"/>
    </source>
</evidence>
<evidence type="ECO:0000313" key="4">
    <source>
        <dbReference type="Proteomes" id="UP001604267"/>
    </source>
</evidence>
<evidence type="ECO:0000256" key="2">
    <source>
        <dbReference type="SAM" id="Phobius"/>
    </source>
</evidence>
<keyword evidence="2" id="KW-1133">Transmembrane helix</keyword>
<organism evidence="3 4">
    <name type="scientific">Streptomyces cinerochromogenes</name>
    <dbReference type="NCBI Taxonomy" id="66422"/>
    <lineage>
        <taxon>Bacteria</taxon>
        <taxon>Bacillati</taxon>
        <taxon>Actinomycetota</taxon>
        <taxon>Actinomycetes</taxon>
        <taxon>Kitasatosporales</taxon>
        <taxon>Streptomycetaceae</taxon>
        <taxon>Streptomyces</taxon>
    </lineage>
</organism>
<dbReference type="Proteomes" id="UP001604267">
    <property type="component" value="Unassembled WGS sequence"/>
</dbReference>
<keyword evidence="4" id="KW-1185">Reference proteome</keyword>
<keyword evidence="2" id="KW-0812">Transmembrane</keyword>
<name>A0ABW7BB25_9ACTN</name>
<reference evidence="3 4" key="1">
    <citation type="submission" date="2024-10" db="EMBL/GenBank/DDBJ databases">
        <title>The Natural Products Discovery Center: Release of the First 8490 Sequenced Strains for Exploring Actinobacteria Biosynthetic Diversity.</title>
        <authorList>
            <person name="Kalkreuter E."/>
            <person name="Kautsar S.A."/>
            <person name="Yang D."/>
            <person name="Bader C.D."/>
            <person name="Teijaro C.N."/>
            <person name="Fluegel L."/>
            <person name="Davis C.M."/>
            <person name="Simpson J.R."/>
            <person name="Lauterbach L."/>
            <person name="Steele A.D."/>
            <person name="Gui C."/>
            <person name="Meng S."/>
            <person name="Li G."/>
            <person name="Viehrig K."/>
            <person name="Ye F."/>
            <person name="Su P."/>
            <person name="Kiefer A.F."/>
            <person name="Nichols A."/>
            <person name="Cepeda A.J."/>
            <person name="Yan W."/>
            <person name="Fan B."/>
            <person name="Jiang Y."/>
            <person name="Adhikari A."/>
            <person name="Zheng C.-J."/>
            <person name="Schuster L."/>
            <person name="Cowan T.M."/>
            <person name="Smanski M.J."/>
            <person name="Chevrette M.G."/>
            <person name="De Carvalho L.P.S."/>
            <person name="Shen B."/>
        </authorList>
    </citation>
    <scope>NUCLEOTIDE SEQUENCE [LARGE SCALE GENOMIC DNA]</scope>
    <source>
        <strain evidence="3 4">NPDC048320</strain>
    </source>
</reference>
<keyword evidence="2" id="KW-0472">Membrane</keyword>
<accession>A0ABW7BB25</accession>
<feature type="transmembrane region" description="Helical" evidence="2">
    <location>
        <begin position="63"/>
        <end position="82"/>
    </location>
</feature>
<proteinExistence type="predicted"/>
<evidence type="ECO:0000313" key="3">
    <source>
        <dbReference type="EMBL" id="MFG3014319.1"/>
    </source>
</evidence>
<sequence>MIKVEIPKTPEERAAEARERRRKDAAQQRAASLAASLTLLPLVAFVLMLAVGAVHGFAPAVPAIGYGTTILLVLGADALSTVTKKFRK</sequence>
<feature type="transmembrane region" description="Helical" evidence="2">
    <location>
        <begin position="30"/>
        <end position="57"/>
    </location>
</feature>
<dbReference type="RefSeq" id="WP_392820896.1">
    <property type="nucleotide sequence ID" value="NZ_JBICYV010000015.1"/>
</dbReference>